<dbReference type="FunFam" id="3.40.50.11990:FF:000004">
    <property type="entry name" value="Potential RNA Pol II elongation accessory factor"/>
    <property type="match status" value="1"/>
</dbReference>
<dbReference type="PANTHER" id="PTHR12466">
    <property type="entry name" value="CDC73 DOMAIN PROTEIN"/>
    <property type="match status" value="1"/>
</dbReference>
<accession>A0A286UUX5</accession>
<sequence>MSSTSDALNALREAIAGKRDIGYSNDSGPCSDLNAATTIVLSPSLSLPKDTPTRVRKPNNPTAKDPKTEPSLFYRLDAVLLAWLLRDASASEYMMRAREARILGSNVSTMDRRDLVDWLMGKKSSHKDIIALASESTTPPGTPPAQNAILPGSGAQGVGTSSATVKRKYVVDQADAEVVKKIKANEVELSDRNSILRGSKLNDFTNVRTIFSDRLKKMKEASKPGAIPPSAAGAKIDPKNLARKARHMSPIIIISSSPTSLVTMYNVRKFLQESVFEDPSEARSRANAEGNTRPEDVIPIYRTHTHIDPSGQERKTQARYYVVDGVDALAKFGADAWDRVVCVLTTGQAWQFKPYKWSEPKTLFHHVKGFYVSWANDPQNVKIKDWNVTELKIDQHRRHIDKSVVASFWKSLDAWTLSNKPWLMKS</sequence>
<evidence type="ECO:0000256" key="1">
    <source>
        <dbReference type="ARBA" id="ARBA00004123"/>
    </source>
</evidence>
<keyword evidence="4" id="KW-0539">Nucleus</keyword>
<organism evidence="7 8">
    <name type="scientific">Pyrrhoderma noxium</name>
    <dbReference type="NCBI Taxonomy" id="2282107"/>
    <lineage>
        <taxon>Eukaryota</taxon>
        <taxon>Fungi</taxon>
        <taxon>Dikarya</taxon>
        <taxon>Basidiomycota</taxon>
        <taxon>Agaricomycotina</taxon>
        <taxon>Agaricomycetes</taxon>
        <taxon>Hymenochaetales</taxon>
        <taxon>Hymenochaetaceae</taxon>
        <taxon>Pyrrhoderma</taxon>
    </lineage>
</organism>
<proteinExistence type="inferred from homology"/>
<dbReference type="PANTHER" id="PTHR12466:SF8">
    <property type="entry name" value="PARAFIBROMIN"/>
    <property type="match status" value="1"/>
</dbReference>
<dbReference type="GO" id="GO:0016593">
    <property type="term" value="C:Cdc73/Paf1 complex"/>
    <property type="evidence" value="ECO:0007669"/>
    <property type="project" value="InterPro"/>
</dbReference>
<reference evidence="7 8" key="1">
    <citation type="journal article" date="2017" name="Mol. Ecol.">
        <title>Comparative and population genomic landscape of Phellinus noxius: A hypervariable fungus causing root rot in trees.</title>
        <authorList>
            <person name="Chung C.L."/>
            <person name="Lee T.J."/>
            <person name="Akiba M."/>
            <person name="Lee H.H."/>
            <person name="Kuo T.H."/>
            <person name="Liu D."/>
            <person name="Ke H.M."/>
            <person name="Yokoi T."/>
            <person name="Roa M.B."/>
            <person name="Lu M.J."/>
            <person name="Chang Y.Y."/>
            <person name="Ann P.J."/>
            <person name="Tsai J.N."/>
            <person name="Chen C.Y."/>
            <person name="Tzean S.S."/>
            <person name="Ota Y."/>
            <person name="Hattori T."/>
            <person name="Sahashi N."/>
            <person name="Liou R.F."/>
            <person name="Kikuchi T."/>
            <person name="Tsai I.J."/>
        </authorList>
    </citation>
    <scope>NUCLEOTIDE SEQUENCE [LARGE SCALE GENOMIC DNA]</scope>
    <source>
        <strain evidence="7 8">FFPRI411160</strain>
    </source>
</reference>
<keyword evidence="8" id="KW-1185">Reference proteome</keyword>
<dbReference type="AlphaFoldDB" id="A0A286UUX5"/>
<name>A0A286UUX5_9AGAM</name>
<dbReference type="Gene3D" id="3.40.50.11990">
    <property type="entry name" value="RNA polymerase II accessory factor, Cdc73 C-terminal domain"/>
    <property type="match status" value="1"/>
</dbReference>
<comment type="similarity">
    <text evidence="2">Belongs to the CDC73 family.</text>
</comment>
<comment type="subcellular location">
    <subcellularLocation>
        <location evidence="1">Nucleus</location>
    </subcellularLocation>
</comment>
<keyword evidence="3" id="KW-0804">Transcription</keyword>
<dbReference type="EMBL" id="NBII01000001">
    <property type="protein sequence ID" value="PAV23389.1"/>
    <property type="molecule type" value="Genomic_DNA"/>
</dbReference>
<dbReference type="GO" id="GO:0006368">
    <property type="term" value="P:transcription elongation by RNA polymerase II"/>
    <property type="evidence" value="ECO:0007669"/>
    <property type="project" value="InterPro"/>
</dbReference>
<dbReference type="Pfam" id="PF05179">
    <property type="entry name" value="CDC73_C"/>
    <property type="match status" value="1"/>
</dbReference>
<evidence type="ECO:0000313" key="7">
    <source>
        <dbReference type="EMBL" id="PAV23389.1"/>
    </source>
</evidence>
<protein>
    <submittedName>
        <fullName evidence="7">RNA polymerase II-associated</fullName>
    </submittedName>
</protein>
<dbReference type="STRING" id="2282107.A0A286UUX5"/>
<feature type="domain" description="Cell division control protein 73 C-terminal" evidence="6">
    <location>
        <begin position="247"/>
        <end position="415"/>
    </location>
</feature>
<dbReference type="GO" id="GO:0032968">
    <property type="term" value="P:positive regulation of transcription elongation by RNA polymerase II"/>
    <property type="evidence" value="ECO:0007669"/>
    <property type="project" value="TreeGrafter"/>
</dbReference>
<dbReference type="InParanoid" id="A0A286UUX5"/>
<evidence type="ECO:0000313" key="8">
    <source>
        <dbReference type="Proteomes" id="UP000217199"/>
    </source>
</evidence>
<feature type="region of interest" description="Disordered" evidence="5">
    <location>
        <begin position="135"/>
        <end position="157"/>
    </location>
</feature>
<evidence type="ECO:0000256" key="3">
    <source>
        <dbReference type="ARBA" id="ARBA00023163"/>
    </source>
</evidence>
<dbReference type="InterPro" id="IPR038103">
    <property type="entry name" value="CDC73_C_sf"/>
</dbReference>
<dbReference type="InterPro" id="IPR031336">
    <property type="entry name" value="CDC73_C"/>
</dbReference>
<dbReference type="InterPro" id="IPR007852">
    <property type="entry name" value="Cdc73/Parafibromin"/>
</dbReference>
<gene>
    <name evidence="7" type="ORF">PNOK_0045700</name>
</gene>
<dbReference type="Proteomes" id="UP000217199">
    <property type="component" value="Unassembled WGS sequence"/>
</dbReference>
<dbReference type="OrthoDB" id="2186602at2759"/>
<comment type="caution">
    <text evidence="7">The sequence shown here is derived from an EMBL/GenBank/DDBJ whole genome shotgun (WGS) entry which is preliminary data.</text>
</comment>
<dbReference type="GO" id="GO:0000993">
    <property type="term" value="F:RNA polymerase II complex binding"/>
    <property type="evidence" value="ECO:0007669"/>
    <property type="project" value="TreeGrafter"/>
</dbReference>
<dbReference type="FunCoup" id="A0A286UUX5">
    <property type="interactions" value="72"/>
</dbReference>
<evidence type="ECO:0000256" key="4">
    <source>
        <dbReference type="ARBA" id="ARBA00023242"/>
    </source>
</evidence>
<evidence type="ECO:0000256" key="5">
    <source>
        <dbReference type="SAM" id="MobiDB-lite"/>
    </source>
</evidence>
<evidence type="ECO:0000256" key="2">
    <source>
        <dbReference type="ARBA" id="ARBA00010427"/>
    </source>
</evidence>
<feature type="region of interest" description="Disordered" evidence="5">
    <location>
        <begin position="44"/>
        <end position="68"/>
    </location>
</feature>
<evidence type="ECO:0000259" key="6">
    <source>
        <dbReference type="Pfam" id="PF05179"/>
    </source>
</evidence>